<dbReference type="Proteomes" id="UP000324222">
    <property type="component" value="Unassembled WGS sequence"/>
</dbReference>
<reference evidence="2 3" key="1">
    <citation type="submission" date="2019-05" db="EMBL/GenBank/DDBJ databases">
        <title>Another draft genome of Portunus trituberculatus and its Hox gene families provides insights of decapod evolution.</title>
        <authorList>
            <person name="Jeong J.-H."/>
            <person name="Song I."/>
            <person name="Kim S."/>
            <person name="Choi T."/>
            <person name="Kim D."/>
            <person name="Ryu S."/>
            <person name="Kim W."/>
        </authorList>
    </citation>
    <scope>NUCLEOTIDE SEQUENCE [LARGE SCALE GENOMIC DNA]</scope>
    <source>
        <tissue evidence="2">Muscle</tissue>
    </source>
</reference>
<protein>
    <submittedName>
        <fullName evidence="2">Uncharacterized protein</fullName>
    </submittedName>
</protein>
<gene>
    <name evidence="2" type="ORF">E2C01_052820</name>
</gene>
<sequence>MHTGDDGGGQSCSLTPTLVHIPASVLHHPDNAQECYSDIRGSTTGRGGGRDQGAFVYNHAICGDRMACRGVATEPGAEVGDKDRESGGESAMPHHTAPSGPCDVANEEKALGRYSKPDLELDILGQQMKASDSQLNARKPKIKRVKKVMTSNQKGELIRKIKGRMSFSACGCQYLYLQ</sequence>
<name>A0A5B7GFL1_PORTR</name>
<keyword evidence="3" id="KW-1185">Reference proteome</keyword>
<evidence type="ECO:0000256" key="1">
    <source>
        <dbReference type="SAM" id="MobiDB-lite"/>
    </source>
</evidence>
<evidence type="ECO:0000313" key="2">
    <source>
        <dbReference type="EMBL" id="MPC58811.1"/>
    </source>
</evidence>
<comment type="caution">
    <text evidence="2">The sequence shown here is derived from an EMBL/GenBank/DDBJ whole genome shotgun (WGS) entry which is preliminary data.</text>
</comment>
<dbReference type="AlphaFoldDB" id="A0A5B7GFL1"/>
<dbReference type="EMBL" id="VSRR010016010">
    <property type="protein sequence ID" value="MPC58811.1"/>
    <property type="molecule type" value="Genomic_DNA"/>
</dbReference>
<accession>A0A5B7GFL1</accession>
<evidence type="ECO:0000313" key="3">
    <source>
        <dbReference type="Proteomes" id="UP000324222"/>
    </source>
</evidence>
<feature type="region of interest" description="Disordered" evidence="1">
    <location>
        <begin position="76"/>
        <end position="102"/>
    </location>
</feature>
<proteinExistence type="predicted"/>
<organism evidence="2 3">
    <name type="scientific">Portunus trituberculatus</name>
    <name type="common">Swimming crab</name>
    <name type="synonym">Neptunus trituberculatus</name>
    <dbReference type="NCBI Taxonomy" id="210409"/>
    <lineage>
        <taxon>Eukaryota</taxon>
        <taxon>Metazoa</taxon>
        <taxon>Ecdysozoa</taxon>
        <taxon>Arthropoda</taxon>
        <taxon>Crustacea</taxon>
        <taxon>Multicrustacea</taxon>
        <taxon>Malacostraca</taxon>
        <taxon>Eumalacostraca</taxon>
        <taxon>Eucarida</taxon>
        <taxon>Decapoda</taxon>
        <taxon>Pleocyemata</taxon>
        <taxon>Brachyura</taxon>
        <taxon>Eubrachyura</taxon>
        <taxon>Portunoidea</taxon>
        <taxon>Portunidae</taxon>
        <taxon>Portuninae</taxon>
        <taxon>Portunus</taxon>
    </lineage>
</organism>